<dbReference type="Proteomes" id="UP001219525">
    <property type="component" value="Unassembled WGS sequence"/>
</dbReference>
<evidence type="ECO:0000259" key="1">
    <source>
        <dbReference type="Pfam" id="PF13468"/>
    </source>
</evidence>
<organism evidence="2 3">
    <name type="scientific">Mycena pura</name>
    <dbReference type="NCBI Taxonomy" id="153505"/>
    <lineage>
        <taxon>Eukaryota</taxon>
        <taxon>Fungi</taxon>
        <taxon>Dikarya</taxon>
        <taxon>Basidiomycota</taxon>
        <taxon>Agaricomycotina</taxon>
        <taxon>Agaricomycetes</taxon>
        <taxon>Agaricomycetidae</taxon>
        <taxon>Agaricales</taxon>
        <taxon>Marasmiineae</taxon>
        <taxon>Mycenaceae</taxon>
        <taxon>Mycena</taxon>
    </lineage>
</organism>
<name>A0AAD6VSN6_9AGAR</name>
<accession>A0AAD6VSN6</accession>
<proteinExistence type="predicted"/>
<sequence>MATSTLDHIVHLTPPGTVHETSEQWRRLGFNVIDGGVHTGGLTANSLVIIEDHTYLELIAFTQPPEAYPPGSPSRRAREAHKWAKRAPGWIDYACLGNGAVEGSRRISDIINARWNGTAPLYHKEVSGGRTRADGVVLEWVISAPEREDGVLPFFCGDVTDRRLRVPTQQASNTRHPCGARGVAHIRIIASEADFALACDELSAALGALPFERATGKAQWHLSTLNGLRSPTLVLATPRPADQDEVQFVAGNLGPGIYEVGFWVGEGGEEGSVMSPFGKIVWVK</sequence>
<dbReference type="Gene3D" id="3.10.180.10">
    <property type="entry name" value="2,3-Dihydroxybiphenyl 1,2-Dioxygenase, domain 1"/>
    <property type="match status" value="1"/>
</dbReference>
<keyword evidence="3" id="KW-1185">Reference proteome</keyword>
<dbReference type="EMBL" id="JARJCW010000008">
    <property type="protein sequence ID" value="KAJ7221568.1"/>
    <property type="molecule type" value="Genomic_DNA"/>
</dbReference>
<reference evidence="2" key="1">
    <citation type="submission" date="2023-03" db="EMBL/GenBank/DDBJ databases">
        <title>Massive genome expansion in bonnet fungi (Mycena s.s.) driven by repeated elements and novel gene families across ecological guilds.</title>
        <authorList>
            <consortium name="Lawrence Berkeley National Laboratory"/>
            <person name="Harder C.B."/>
            <person name="Miyauchi S."/>
            <person name="Viragh M."/>
            <person name="Kuo A."/>
            <person name="Thoen E."/>
            <person name="Andreopoulos B."/>
            <person name="Lu D."/>
            <person name="Skrede I."/>
            <person name="Drula E."/>
            <person name="Henrissat B."/>
            <person name="Morin E."/>
            <person name="Kohler A."/>
            <person name="Barry K."/>
            <person name="LaButti K."/>
            <person name="Morin E."/>
            <person name="Salamov A."/>
            <person name="Lipzen A."/>
            <person name="Mereny Z."/>
            <person name="Hegedus B."/>
            <person name="Baldrian P."/>
            <person name="Stursova M."/>
            <person name="Weitz H."/>
            <person name="Taylor A."/>
            <person name="Grigoriev I.V."/>
            <person name="Nagy L.G."/>
            <person name="Martin F."/>
            <person name="Kauserud H."/>
        </authorList>
    </citation>
    <scope>NUCLEOTIDE SEQUENCE</scope>
    <source>
        <strain evidence="2">9144</strain>
    </source>
</reference>
<protein>
    <submittedName>
        <fullName evidence="2">Glyoxalase-like domain-containing protein</fullName>
    </submittedName>
</protein>
<evidence type="ECO:0000313" key="2">
    <source>
        <dbReference type="EMBL" id="KAJ7221568.1"/>
    </source>
</evidence>
<dbReference type="PANTHER" id="PTHR40265">
    <property type="entry name" value="BLL2707 PROTEIN"/>
    <property type="match status" value="1"/>
</dbReference>
<dbReference type="PANTHER" id="PTHR40265:SF1">
    <property type="entry name" value="GLYOXALASE-LIKE DOMAIN-CONTAINING PROTEIN"/>
    <property type="match status" value="1"/>
</dbReference>
<comment type="caution">
    <text evidence="2">The sequence shown here is derived from an EMBL/GenBank/DDBJ whole genome shotgun (WGS) entry which is preliminary data.</text>
</comment>
<evidence type="ECO:0000313" key="3">
    <source>
        <dbReference type="Proteomes" id="UP001219525"/>
    </source>
</evidence>
<gene>
    <name evidence="2" type="ORF">GGX14DRAFT_191543</name>
</gene>
<dbReference type="InterPro" id="IPR029068">
    <property type="entry name" value="Glyas_Bleomycin-R_OHBP_Dase"/>
</dbReference>
<feature type="domain" description="Glyoxalase-like" evidence="1">
    <location>
        <begin position="6"/>
        <end position="195"/>
    </location>
</feature>
<dbReference type="Pfam" id="PF13468">
    <property type="entry name" value="Glyoxalase_3"/>
    <property type="match status" value="1"/>
</dbReference>
<dbReference type="AlphaFoldDB" id="A0AAD6VSN6"/>
<dbReference type="InterPro" id="IPR025870">
    <property type="entry name" value="Glyoxalase-like_dom"/>
</dbReference>